<feature type="active site" description="Acyl-thioester intermediate" evidence="2">
    <location>
        <position position="181"/>
    </location>
</feature>
<name>A0A1U7PR78_9BACI</name>
<dbReference type="OrthoDB" id="154054at2"/>
<dbReference type="Gene3D" id="2.40.260.10">
    <property type="entry name" value="Sortase"/>
    <property type="match status" value="1"/>
</dbReference>
<dbReference type="NCBIfam" id="TIGR01076">
    <property type="entry name" value="sortase_fam"/>
    <property type="match status" value="1"/>
</dbReference>
<dbReference type="SUPFAM" id="SSF63817">
    <property type="entry name" value="Sortase"/>
    <property type="match status" value="1"/>
</dbReference>
<accession>A0A1U7PR78</accession>
<dbReference type="InterPro" id="IPR042000">
    <property type="entry name" value="Sortase_D_2"/>
</dbReference>
<dbReference type="Pfam" id="PF04203">
    <property type="entry name" value="Sortase"/>
    <property type="match status" value="1"/>
</dbReference>
<evidence type="ECO:0000256" key="2">
    <source>
        <dbReference type="PIRSR" id="PIRSR605754-1"/>
    </source>
</evidence>
<keyword evidence="1" id="KW-0378">Hydrolase</keyword>
<organism evidence="3 4">
    <name type="scientific">Edaphobacillus lindanitolerans</name>
    <dbReference type="NCBI Taxonomy" id="550447"/>
    <lineage>
        <taxon>Bacteria</taxon>
        <taxon>Bacillati</taxon>
        <taxon>Bacillota</taxon>
        <taxon>Bacilli</taxon>
        <taxon>Bacillales</taxon>
        <taxon>Bacillaceae</taxon>
        <taxon>Edaphobacillus</taxon>
    </lineage>
</organism>
<dbReference type="AlphaFoldDB" id="A0A1U7PR78"/>
<dbReference type="InterPro" id="IPR005754">
    <property type="entry name" value="Sortase"/>
</dbReference>
<reference evidence="4" key="1">
    <citation type="submission" date="2017-01" db="EMBL/GenBank/DDBJ databases">
        <authorList>
            <person name="Varghese N."/>
            <person name="Submissions S."/>
        </authorList>
    </citation>
    <scope>NUCLEOTIDE SEQUENCE [LARGE SCALE GENOMIC DNA]</scope>
    <source>
        <strain evidence="4">MNA4</strain>
    </source>
</reference>
<dbReference type="EMBL" id="FTPL01000003">
    <property type="protein sequence ID" value="SIT87166.1"/>
    <property type="molecule type" value="Genomic_DNA"/>
</dbReference>
<evidence type="ECO:0000313" key="3">
    <source>
        <dbReference type="EMBL" id="SIT87166.1"/>
    </source>
</evidence>
<evidence type="ECO:0000256" key="1">
    <source>
        <dbReference type="ARBA" id="ARBA00022801"/>
    </source>
</evidence>
<protein>
    <submittedName>
        <fullName evidence="3">Sortase A</fullName>
    </submittedName>
</protein>
<dbReference type="Proteomes" id="UP000187550">
    <property type="component" value="Unassembled WGS sequence"/>
</dbReference>
<dbReference type="RefSeq" id="WP_076758583.1">
    <property type="nucleotide sequence ID" value="NZ_FTPL01000003.1"/>
</dbReference>
<feature type="active site" description="Proton donor/acceptor" evidence="2">
    <location>
        <position position="119"/>
    </location>
</feature>
<dbReference type="InterPro" id="IPR023365">
    <property type="entry name" value="Sortase_dom-sf"/>
</dbReference>
<sequence length="199" mass="21632">MKKSVRLLGSGLILAGLLILFWLGAGHLETRKAQDRLMDSFESIQAEAHGQGEEAVLPDGEDAEMGLDGLSGLLEIPKIDLRRPVLNGATPENLDVSLGSVAGLDVPADDGGSIAIAGHQTHVFGEYFSRIDELEAGDRIIYETSSGTYTYEVFRSIVVEPHEVSVLKRRDGITLLSLVTCWPKHSNAQRLIVQAKRLD</sequence>
<gene>
    <name evidence="3" type="ORF">SAMN05428946_1971</name>
</gene>
<evidence type="ECO:0000313" key="4">
    <source>
        <dbReference type="Proteomes" id="UP000187550"/>
    </source>
</evidence>
<keyword evidence="4" id="KW-1185">Reference proteome</keyword>
<dbReference type="GO" id="GO:0016787">
    <property type="term" value="F:hydrolase activity"/>
    <property type="evidence" value="ECO:0007669"/>
    <property type="project" value="UniProtKB-KW"/>
</dbReference>
<proteinExistence type="predicted"/>
<dbReference type="CDD" id="cd06166">
    <property type="entry name" value="Sortase_D_2"/>
    <property type="match status" value="1"/>
</dbReference>
<dbReference type="STRING" id="550447.SAMN05428946_1971"/>